<dbReference type="RefSeq" id="WP_281804388.1">
    <property type="nucleotide sequence ID" value="NZ_BSEC01000001.1"/>
</dbReference>
<reference evidence="1" key="1">
    <citation type="journal article" date="2023" name="Int. J. Syst. Evol. Microbiol.">
        <title>Methylocystis iwaonis sp. nov., a type II methane-oxidizing bacterium from surface soil of a rice paddy field in Japan, and emended description of the genus Methylocystis (ex Whittenbury et al. 1970) Bowman et al. 1993.</title>
        <authorList>
            <person name="Kaise H."/>
            <person name="Sawadogo J.B."/>
            <person name="Alam M.S."/>
            <person name="Ueno C."/>
            <person name="Dianou D."/>
            <person name="Shinjo R."/>
            <person name="Asakawa S."/>
        </authorList>
    </citation>
    <scope>NUCLEOTIDE SEQUENCE</scope>
    <source>
        <strain evidence="1">LMG27198</strain>
    </source>
</reference>
<evidence type="ECO:0000313" key="2">
    <source>
        <dbReference type="Proteomes" id="UP001144323"/>
    </source>
</evidence>
<proteinExistence type="predicted"/>
<dbReference type="EMBL" id="BSEC01000001">
    <property type="protein sequence ID" value="GLI94393.1"/>
    <property type="molecule type" value="Genomic_DNA"/>
</dbReference>
<evidence type="ECO:0000313" key="1">
    <source>
        <dbReference type="EMBL" id="GLI94393.1"/>
    </source>
</evidence>
<comment type="caution">
    <text evidence="1">The sequence shown here is derived from an EMBL/GenBank/DDBJ whole genome shotgun (WGS) entry which is preliminary data.</text>
</comment>
<organism evidence="1 2">
    <name type="scientific">Methylocystis echinoides</name>
    <dbReference type="NCBI Taxonomy" id="29468"/>
    <lineage>
        <taxon>Bacteria</taxon>
        <taxon>Pseudomonadati</taxon>
        <taxon>Pseudomonadota</taxon>
        <taxon>Alphaproteobacteria</taxon>
        <taxon>Hyphomicrobiales</taxon>
        <taxon>Methylocystaceae</taxon>
        <taxon>Methylocystis</taxon>
    </lineage>
</organism>
<dbReference type="AlphaFoldDB" id="A0A9W6GWI7"/>
<sequence>MQKDGKTRAEARMAWVACNAALKERNRSTATKQYYWYPVSKLDSRPLEPSHFEPSVRFTLKPDEVRTVYKGPLKAWEESKDSAKTSKLVSLKNDGDRLHLTIKEGDSVSVGTEKAEGPTTVARFRPRDTANLFGLLTQQHGSEYRFELDETGLLMVAWEDKFAAYEVYLPTAMKDGRLESRRVAPMRIALPQAAE</sequence>
<protein>
    <submittedName>
        <fullName evidence="1">Uncharacterized protein</fullName>
    </submittedName>
</protein>
<accession>A0A9W6GWI7</accession>
<keyword evidence="2" id="KW-1185">Reference proteome</keyword>
<dbReference type="Proteomes" id="UP001144323">
    <property type="component" value="Unassembled WGS sequence"/>
</dbReference>
<gene>
    <name evidence="1" type="ORF">LMG27198_33850</name>
</gene>
<name>A0A9W6GWI7_9HYPH</name>